<gene>
    <name evidence="1" type="ORF">N7U66_10560</name>
</gene>
<organism evidence="1 2">
    <name type="scientific">Lacinutrix neustonica</name>
    <dbReference type="NCBI Taxonomy" id="2980107"/>
    <lineage>
        <taxon>Bacteria</taxon>
        <taxon>Pseudomonadati</taxon>
        <taxon>Bacteroidota</taxon>
        <taxon>Flavobacteriia</taxon>
        <taxon>Flavobacteriales</taxon>
        <taxon>Flavobacteriaceae</taxon>
        <taxon>Lacinutrix</taxon>
    </lineage>
</organism>
<name>A0A9E8SER0_9FLAO</name>
<dbReference type="EMBL" id="CP113088">
    <property type="protein sequence ID" value="WAC03813.1"/>
    <property type="molecule type" value="Genomic_DNA"/>
</dbReference>
<dbReference type="RefSeq" id="WP_267678451.1">
    <property type="nucleotide sequence ID" value="NZ_CP113088.1"/>
</dbReference>
<keyword evidence="2" id="KW-1185">Reference proteome</keyword>
<dbReference type="AlphaFoldDB" id="A0A9E8SER0"/>
<dbReference type="Proteomes" id="UP001164705">
    <property type="component" value="Chromosome"/>
</dbReference>
<dbReference type="KEGG" id="lnu:N7U66_10560"/>
<reference evidence="1" key="1">
    <citation type="submission" date="2022-11" db="EMBL/GenBank/DDBJ databases">
        <title>Lacinutrix neustonica HL-RS19T sp. nov., isolated from the surface microlayer sample of brackish Lake Shihwa.</title>
        <authorList>
            <person name="Choi J.Y."/>
            <person name="Hwang C.Y."/>
        </authorList>
    </citation>
    <scope>NUCLEOTIDE SEQUENCE</scope>
    <source>
        <strain evidence="1">HL-RS19</strain>
    </source>
</reference>
<proteinExistence type="predicted"/>
<sequence>MVQDVCFYINRTDFFGNSGAYRAKFTIKSDDKRFSTDNYFLRINNPLGEEKSLYSLGKRIDIKTIDYINPEDFFKDTSACETHNELSLINKGFSGIRIFIVANIHPRTIT</sequence>
<evidence type="ECO:0000313" key="1">
    <source>
        <dbReference type="EMBL" id="WAC03813.1"/>
    </source>
</evidence>
<protein>
    <submittedName>
        <fullName evidence="1">Uncharacterized protein</fullName>
    </submittedName>
</protein>
<accession>A0A9E8SER0</accession>
<evidence type="ECO:0000313" key="2">
    <source>
        <dbReference type="Proteomes" id="UP001164705"/>
    </source>
</evidence>